<organism evidence="2 3">
    <name type="scientific">Hymenobacter taeanensis</name>
    <dbReference type="NCBI Taxonomy" id="2735321"/>
    <lineage>
        <taxon>Bacteria</taxon>
        <taxon>Pseudomonadati</taxon>
        <taxon>Bacteroidota</taxon>
        <taxon>Cytophagia</taxon>
        <taxon>Cytophagales</taxon>
        <taxon>Hymenobacteraceae</taxon>
        <taxon>Hymenobacter</taxon>
    </lineage>
</organism>
<feature type="transmembrane region" description="Helical" evidence="1">
    <location>
        <begin position="67"/>
        <end position="88"/>
    </location>
</feature>
<reference evidence="2 3" key="1">
    <citation type="submission" date="2020-05" db="EMBL/GenBank/DDBJ databases">
        <title>Complete genome sequence of Hymenobacter sp. TS19 in Coasted Sand Dune.</title>
        <authorList>
            <person name="Lee J.-H."/>
            <person name="Jung J.-H."/>
            <person name="Jeong S."/>
            <person name="Zhao L."/>
            <person name="Kim M.-K."/>
            <person name="Seo H.-S."/>
            <person name="Lim S."/>
        </authorList>
    </citation>
    <scope>NUCLEOTIDE SEQUENCE [LARGE SCALE GENOMIC DNA]</scope>
    <source>
        <strain evidence="2 3">TS19</strain>
    </source>
</reference>
<feature type="transmembrane region" description="Helical" evidence="1">
    <location>
        <begin position="166"/>
        <end position="187"/>
    </location>
</feature>
<keyword evidence="3" id="KW-1185">Reference proteome</keyword>
<dbReference type="RefSeq" id="WP_171591031.1">
    <property type="nucleotide sequence ID" value="NZ_CP053538.1"/>
</dbReference>
<keyword evidence="1" id="KW-0472">Membrane</keyword>
<evidence type="ECO:0000313" key="2">
    <source>
        <dbReference type="EMBL" id="QJX46930.1"/>
    </source>
</evidence>
<gene>
    <name evidence="2" type="ORF">HMJ29_08285</name>
</gene>
<feature type="transmembrane region" description="Helical" evidence="1">
    <location>
        <begin position="199"/>
        <end position="225"/>
    </location>
</feature>
<evidence type="ECO:0000256" key="1">
    <source>
        <dbReference type="SAM" id="Phobius"/>
    </source>
</evidence>
<dbReference type="KEGG" id="hts:HMJ29_08285"/>
<feature type="transmembrane region" description="Helical" evidence="1">
    <location>
        <begin position="100"/>
        <end position="120"/>
    </location>
</feature>
<feature type="transmembrane region" description="Helical" evidence="1">
    <location>
        <begin position="375"/>
        <end position="394"/>
    </location>
</feature>
<feature type="transmembrane region" description="Helical" evidence="1">
    <location>
        <begin position="126"/>
        <end position="145"/>
    </location>
</feature>
<name>A0A6M6BFZ8_9BACT</name>
<feature type="transmembrane region" description="Helical" evidence="1">
    <location>
        <begin position="400"/>
        <end position="426"/>
    </location>
</feature>
<sequence length="466" mass="51249">MSFFSRFSGWLTWLLTALVLCSAGLYNGFPLVTSDSGTYLDSALRLVVPEDRPITYGLFVRLTSLKFSLWLVIFAQALLLAWLLLRYVQLLVPRLGHNRAVQIGLVALTTWLTGVSWFCSQLMPDIFTAAGVLALGLLLIGLALGRWERVALLLTTLLSALMHSSNLLTFTLVVAGFGVAAGLTGVFRRGVVQFRQWLLVTAVVLSGWLVLPALHAALGGGFAISRASTAFLMARLVESGVMDEFLSRNCDPADQYRLCAYRDKLPNDAIAFMWDGNSPLYQTGGVLANQQEYGQIIRRVLTSPRYYPYLISETIQAGLRQLTHIGHGDGLTPFRENTNPFWKVGEFTHYELKEYMSSMQNRGQLEFKTLNERTYGGQLAALAVLAALLFTGLRRYVAPAAVLAVVVLGLGVVANAFVTGGLANVLDRLQSRVAWVVPFVAMLLLVQYAPLAARQLLARVRASARL</sequence>
<keyword evidence="1" id="KW-0812">Transmembrane</keyword>
<dbReference type="EMBL" id="CP053538">
    <property type="protein sequence ID" value="QJX46930.1"/>
    <property type="molecule type" value="Genomic_DNA"/>
</dbReference>
<proteinExistence type="predicted"/>
<protein>
    <submittedName>
        <fullName evidence="2">Uncharacterized protein</fullName>
    </submittedName>
</protein>
<dbReference type="AlphaFoldDB" id="A0A6M6BFZ8"/>
<dbReference type="Proteomes" id="UP000501623">
    <property type="component" value="Chromosome"/>
</dbReference>
<keyword evidence="1" id="KW-1133">Transmembrane helix</keyword>
<evidence type="ECO:0000313" key="3">
    <source>
        <dbReference type="Proteomes" id="UP000501623"/>
    </source>
</evidence>
<feature type="transmembrane region" description="Helical" evidence="1">
    <location>
        <begin position="433"/>
        <end position="453"/>
    </location>
</feature>
<accession>A0A6M6BFZ8</accession>